<keyword evidence="3" id="KW-1185">Reference proteome</keyword>
<proteinExistence type="predicted"/>
<dbReference type="EMBL" id="CANHGI010000002">
    <property type="protein sequence ID" value="CAI5443059.1"/>
    <property type="molecule type" value="Genomic_DNA"/>
</dbReference>
<evidence type="ECO:0000313" key="2">
    <source>
        <dbReference type="EMBL" id="CAI5443059.1"/>
    </source>
</evidence>
<dbReference type="Proteomes" id="UP001152747">
    <property type="component" value="Unassembled WGS sequence"/>
</dbReference>
<name>A0A9P1ID67_9PELO</name>
<reference evidence="2" key="1">
    <citation type="submission" date="2022-11" db="EMBL/GenBank/DDBJ databases">
        <authorList>
            <person name="Kikuchi T."/>
        </authorList>
    </citation>
    <scope>NUCLEOTIDE SEQUENCE</scope>
    <source>
        <strain evidence="2">PS1010</strain>
    </source>
</reference>
<comment type="caution">
    <text evidence="2">The sequence shown here is derived from an EMBL/GenBank/DDBJ whole genome shotgun (WGS) entry which is preliminary data.</text>
</comment>
<dbReference type="AlphaFoldDB" id="A0A9P1ID67"/>
<feature type="chain" id="PRO_5040308056" description="DUF38 domain-containing protein" evidence="1">
    <location>
        <begin position="24"/>
        <end position="165"/>
    </location>
</feature>
<keyword evidence="1" id="KW-0732">Signal</keyword>
<feature type="signal peptide" evidence="1">
    <location>
        <begin position="1"/>
        <end position="23"/>
    </location>
</feature>
<protein>
    <recommendedName>
        <fullName evidence="4">DUF38 domain-containing protein</fullName>
    </recommendedName>
</protein>
<gene>
    <name evidence="2" type="ORF">CAMP_LOCUS5696</name>
</gene>
<evidence type="ECO:0000256" key="1">
    <source>
        <dbReference type="SAM" id="SignalP"/>
    </source>
</evidence>
<evidence type="ECO:0000313" key="3">
    <source>
        <dbReference type="Proteomes" id="UP001152747"/>
    </source>
</evidence>
<sequence length="165" mass="19331">MKISMKLLILSIYLLNFPNPNLCLEEEEHNNLFLGLANQHFQNISNSISDKNLEKWRENIAEDINIEVCNFSTKNFNFKRDTILMAFLEIEKNGTFLDENEDVIVKSAFVNGNILDYYIGNREENKPRLEIQARRNPDKNVQYEAFSIKLFAFGDFCKDFPKLPI</sequence>
<organism evidence="2 3">
    <name type="scientific">Caenorhabditis angaria</name>
    <dbReference type="NCBI Taxonomy" id="860376"/>
    <lineage>
        <taxon>Eukaryota</taxon>
        <taxon>Metazoa</taxon>
        <taxon>Ecdysozoa</taxon>
        <taxon>Nematoda</taxon>
        <taxon>Chromadorea</taxon>
        <taxon>Rhabditida</taxon>
        <taxon>Rhabditina</taxon>
        <taxon>Rhabditomorpha</taxon>
        <taxon>Rhabditoidea</taxon>
        <taxon>Rhabditidae</taxon>
        <taxon>Peloderinae</taxon>
        <taxon>Caenorhabditis</taxon>
    </lineage>
</organism>
<evidence type="ECO:0008006" key="4">
    <source>
        <dbReference type="Google" id="ProtNLM"/>
    </source>
</evidence>
<accession>A0A9P1ID67</accession>